<feature type="region of interest" description="Disordered" evidence="7">
    <location>
        <begin position="370"/>
        <end position="534"/>
    </location>
</feature>
<dbReference type="GO" id="GO:0003676">
    <property type="term" value="F:nucleic acid binding"/>
    <property type="evidence" value="ECO:0007669"/>
    <property type="project" value="InterPro"/>
</dbReference>
<keyword evidence="8" id="KW-0472">Membrane</keyword>
<protein>
    <submittedName>
        <fullName evidence="10">Lysine rich coiled-coil 1</fullName>
    </submittedName>
</protein>
<evidence type="ECO:0000256" key="7">
    <source>
        <dbReference type="SAM" id="MobiDB-lite"/>
    </source>
</evidence>
<evidence type="ECO:0000256" key="2">
    <source>
        <dbReference type="ARBA" id="ARBA00022723"/>
    </source>
</evidence>
<sequence>MNFGSNALYMLQLQGKKHAQEVKKYLSAVRAELARGGQNMVRDKNRFCDLCNIVFNSHIVAKSHYEGKIHAKNLRKKSLPKTGKWFLFLFFFYFISELNLQINLNFFLLNSEKGTAVQTEQSITPDLLNCEQNSFQQRDLDIDPDPTGTSNIPDASVSSLSEVDIKDPEKYCALCAASFNRPEMALQHYNGLKHQRRIAQQKLLKNLGKDVQPESLLMCNICNVSFNSVKVYQTHMQGNKHQIREGKLKDVLKSQSKVFGTFADELADYIQVQKARGITPKTSQVLPDEEAQNKDEEEDKVVLHEESNQCDLTGTPVPFPNLPQPFPPPLQPIPGTWFPFYPVPSWPPFGWPYNFPPPVLPCPGSTQFASWPTDGEHQRQLSTSSTCSSSTYSDRSCGASDSDECERRTRKGRKTKRHQKDGEREGDEDLNTEERRRKRRRMETGHDSEERRGEESWEELRGKKLKSHRKRTQKQKTFQQEDFEVDQEGVPTERLHSRSKSEHTKSTKARKEKKRIKDSRTEEEKLWDDSILGC</sequence>
<keyword evidence="4" id="KW-0863">Zinc-finger</keyword>
<dbReference type="PANTHER" id="PTHR46144">
    <property type="entry name" value="ZINC FINGER PROTEIN 385B-LIKE"/>
    <property type="match status" value="1"/>
</dbReference>
<dbReference type="InterPro" id="IPR003604">
    <property type="entry name" value="Matrin/U1-like-C_Znf_C2H2"/>
</dbReference>
<feature type="compositionally biased region" description="Low complexity" evidence="7">
    <location>
        <begin position="382"/>
        <end position="396"/>
    </location>
</feature>
<evidence type="ECO:0000256" key="8">
    <source>
        <dbReference type="SAM" id="Phobius"/>
    </source>
</evidence>
<accession>A0A3Q2D928</accession>
<dbReference type="SMART" id="SM00451">
    <property type="entry name" value="ZnF_U1"/>
    <property type="match status" value="3"/>
</dbReference>
<name>A0A3Q2D928_CYPVA</name>
<dbReference type="GeneTree" id="ENSGT00940000159101"/>
<dbReference type="Ensembl" id="ENSCVAT00000031448.1">
    <property type="protein sequence ID" value="ENSCVAP00000015256.1"/>
    <property type="gene ID" value="ENSCVAG00000018034.1"/>
</dbReference>
<keyword evidence="11" id="KW-1185">Reference proteome</keyword>
<comment type="subcellular location">
    <subcellularLocation>
        <location evidence="1">Nucleus</location>
    </subcellularLocation>
</comment>
<dbReference type="Proteomes" id="UP000265020">
    <property type="component" value="Unassembled WGS sequence"/>
</dbReference>
<evidence type="ECO:0000256" key="4">
    <source>
        <dbReference type="ARBA" id="ARBA00022771"/>
    </source>
</evidence>
<reference evidence="10" key="1">
    <citation type="submission" date="2025-08" db="UniProtKB">
        <authorList>
            <consortium name="Ensembl"/>
        </authorList>
    </citation>
    <scope>IDENTIFICATION</scope>
</reference>
<evidence type="ECO:0000259" key="9">
    <source>
        <dbReference type="PROSITE" id="PS00028"/>
    </source>
</evidence>
<keyword evidence="8" id="KW-0812">Transmembrane</keyword>
<dbReference type="GO" id="GO:0008270">
    <property type="term" value="F:zinc ion binding"/>
    <property type="evidence" value="ECO:0007669"/>
    <property type="project" value="UniProtKB-KW"/>
</dbReference>
<evidence type="ECO:0000256" key="1">
    <source>
        <dbReference type="ARBA" id="ARBA00004123"/>
    </source>
</evidence>
<dbReference type="GO" id="GO:0005634">
    <property type="term" value="C:nucleus"/>
    <property type="evidence" value="ECO:0007669"/>
    <property type="project" value="UniProtKB-SubCell"/>
</dbReference>
<feature type="compositionally biased region" description="Basic and acidic residues" evidence="7">
    <location>
        <begin position="442"/>
        <end position="462"/>
    </location>
</feature>
<dbReference type="PROSITE" id="PS00028">
    <property type="entry name" value="ZINC_FINGER_C2H2_1"/>
    <property type="match status" value="1"/>
</dbReference>
<keyword evidence="8" id="KW-1133">Transmembrane helix</keyword>
<dbReference type="InterPro" id="IPR036236">
    <property type="entry name" value="Znf_C2H2_sf"/>
</dbReference>
<feature type="compositionally biased region" description="Basic residues" evidence="7">
    <location>
        <begin position="506"/>
        <end position="517"/>
    </location>
</feature>
<dbReference type="InterPro" id="IPR051868">
    <property type="entry name" value="ZN346_ZMAT4"/>
</dbReference>
<dbReference type="STRING" id="28743.ENSCVAP00000015256"/>
<dbReference type="Pfam" id="PF12874">
    <property type="entry name" value="zf-met"/>
    <property type="match status" value="3"/>
</dbReference>
<dbReference type="PANTHER" id="PTHR46144:SF1">
    <property type="entry name" value="U1-TYPE DOMAIN-CONTAINING PROTEIN"/>
    <property type="match status" value="1"/>
</dbReference>
<dbReference type="Gene3D" id="3.30.160.60">
    <property type="entry name" value="Classic Zinc Finger"/>
    <property type="match status" value="3"/>
</dbReference>
<feature type="compositionally biased region" description="Basic residues" evidence="7">
    <location>
        <begin position="408"/>
        <end position="419"/>
    </location>
</feature>
<proteinExistence type="predicted"/>
<evidence type="ECO:0000313" key="10">
    <source>
        <dbReference type="Ensembl" id="ENSCVAP00000015256.1"/>
    </source>
</evidence>
<evidence type="ECO:0000256" key="5">
    <source>
        <dbReference type="ARBA" id="ARBA00022833"/>
    </source>
</evidence>
<dbReference type="AlphaFoldDB" id="A0A3Q2D928"/>
<reference evidence="10" key="2">
    <citation type="submission" date="2025-09" db="UniProtKB">
        <authorList>
            <consortium name="Ensembl"/>
        </authorList>
    </citation>
    <scope>IDENTIFICATION</scope>
</reference>
<dbReference type="InterPro" id="IPR013087">
    <property type="entry name" value="Znf_C2H2_type"/>
</dbReference>
<dbReference type="OMA" id="ANSLMCQ"/>
<evidence type="ECO:0000256" key="3">
    <source>
        <dbReference type="ARBA" id="ARBA00022737"/>
    </source>
</evidence>
<keyword evidence="3" id="KW-0677">Repeat</keyword>
<keyword evidence="5" id="KW-0862">Zinc</keyword>
<feature type="transmembrane region" description="Helical" evidence="8">
    <location>
        <begin position="85"/>
        <end position="109"/>
    </location>
</feature>
<keyword evidence="2" id="KW-0479">Metal-binding</keyword>
<dbReference type="SUPFAM" id="SSF57667">
    <property type="entry name" value="beta-beta-alpha zinc fingers"/>
    <property type="match status" value="3"/>
</dbReference>
<feature type="compositionally biased region" description="Basic and acidic residues" evidence="7">
    <location>
        <begin position="518"/>
        <end position="528"/>
    </location>
</feature>
<feature type="compositionally biased region" description="Basic and acidic residues" evidence="7">
    <location>
        <begin position="491"/>
        <end position="505"/>
    </location>
</feature>
<keyword evidence="6" id="KW-0539">Nucleus</keyword>
<feature type="domain" description="C2H2-type" evidence="9">
    <location>
        <begin position="219"/>
        <end position="241"/>
    </location>
</feature>
<feature type="compositionally biased region" description="Basic residues" evidence="7">
    <location>
        <begin position="463"/>
        <end position="474"/>
    </location>
</feature>
<dbReference type="SMART" id="SM00355">
    <property type="entry name" value="ZnF_C2H2"/>
    <property type="match status" value="3"/>
</dbReference>
<evidence type="ECO:0000313" key="11">
    <source>
        <dbReference type="Proteomes" id="UP000265020"/>
    </source>
</evidence>
<evidence type="ECO:0000256" key="6">
    <source>
        <dbReference type="ARBA" id="ARBA00023242"/>
    </source>
</evidence>
<organism evidence="10 11">
    <name type="scientific">Cyprinodon variegatus</name>
    <name type="common">Sheepshead minnow</name>
    <dbReference type="NCBI Taxonomy" id="28743"/>
    <lineage>
        <taxon>Eukaryota</taxon>
        <taxon>Metazoa</taxon>
        <taxon>Chordata</taxon>
        <taxon>Craniata</taxon>
        <taxon>Vertebrata</taxon>
        <taxon>Euteleostomi</taxon>
        <taxon>Actinopterygii</taxon>
        <taxon>Neopterygii</taxon>
        <taxon>Teleostei</taxon>
        <taxon>Neoteleostei</taxon>
        <taxon>Acanthomorphata</taxon>
        <taxon>Ovalentaria</taxon>
        <taxon>Atherinomorphae</taxon>
        <taxon>Cyprinodontiformes</taxon>
        <taxon>Cyprinodontidae</taxon>
        <taxon>Cyprinodon</taxon>
    </lineage>
</organism>